<accession>A0ABV0JFE9</accession>
<feature type="transmembrane region" description="Helical" evidence="14">
    <location>
        <begin position="54"/>
        <end position="73"/>
    </location>
</feature>
<evidence type="ECO:0000256" key="1">
    <source>
        <dbReference type="ARBA" id="ARBA00000085"/>
    </source>
</evidence>
<dbReference type="SMART" id="SM00387">
    <property type="entry name" value="HATPase_c"/>
    <property type="match status" value="1"/>
</dbReference>
<dbReference type="InterPro" id="IPR035965">
    <property type="entry name" value="PAS-like_dom_sf"/>
</dbReference>
<evidence type="ECO:0000256" key="5">
    <source>
        <dbReference type="ARBA" id="ARBA00022679"/>
    </source>
</evidence>
<evidence type="ECO:0000256" key="7">
    <source>
        <dbReference type="ARBA" id="ARBA00022741"/>
    </source>
</evidence>
<comment type="catalytic activity">
    <reaction evidence="1">
        <text>ATP + protein L-histidine = ADP + protein N-phospho-L-histidine.</text>
        <dbReference type="EC" id="2.7.13.3"/>
    </reaction>
</comment>
<dbReference type="CDD" id="cd00082">
    <property type="entry name" value="HisKA"/>
    <property type="match status" value="1"/>
</dbReference>
<dbReference type="PANTHER" id="PTHR43304:SF1">
    <property type="entry name" value="PAC DOMAIN-CONTAINING PROTEIN"/>
    <property type="match status" value="1"/>
</dbReference>
<evidence type="ECO:0000259" key="16">
    <source>
        <dbReference type="PROSITE" id="PS50112"/>
    </source>
</evidence>
<dbReference type="InterPro" id="IPR013655">
    <property type="entry name" value="PAS_fold_3"/>
</dbReference>
<feature type="domain" description="Histidine kinase" evidence="15">
    <location>
        <begin position="793"/>
        <end position="1024"/>
    </location>
</feature>
<keyword evidence="13" id="KW-0175">Coiled coil</keyword>
<dbReference type="EC" id="2.7.13.3" evidence="3"/>
<dbReference type="EMBL" id="JAMPKM010000032">
    <property type="protein sequence ID" value="MEP0820514.1"/>
    <property type="molecule type" value="Genomic_DNA"/>
</dbReference>
<evidence type="ECO:0000256" key="6">
    <source>
        <dbReference type="ARBA" id="ARBA00022692"/>
    </source>
</evidence>
<keyword evidence="7" id="KW-0547">Nucleotide-binding</keyword>
<evidence type="ECO:0000256" key="2">
    <source>
        <dbReference type="ARBA" id="ARBA00004141"/>
    </source>
</evidence>
<evidence type="ECO:0000259" key="17">
    <source>
        <dbReference type="PROSITE" id="PS50113"/>
    </source>
</evidence>
<dbReference type="SMART" id="SM00388">
    <property type="entry name" value="HisKA"/>
    <property type="match status" value="1"/>
</dbReference>
<proteinExistence type="predicted"/>
<dbReference type="InterPro" id="IPR013656">
    <property type="entry name" value="PAS_4"/>
</dbReference>
<evidence type="ECO:0000256" key="14">
    <source>
        <dbReference type="SAM" id="Phobius"/>
    </source>
</evidence>
<evidence type="ECO:0000256" key="13">
    <source>
        <dbReference type="SAM" id="Coils"/>
    </source>
</evidence>
<dbReference type="PROSITE" id="PS50113">
    <property type="entry name" value="PAC"/>
    <property type="match status" value="4"/>
</dbReference>
<feature type="transmembrane region" description="Helical" evidence="14">
    <location>
        <begin position="12"/>
        <end position="34"/>
    </location>
</feature>
<keyword evidence="5" id="KW-0808">Transferase</keyword>
<dbReference type="PANTHER" id="PTHR43304">
    <property type="entry name" value="PHYTOCHROME-LIKE PROTEIN CPH1"/>
    <property type="match status" value="1"/>
</dbReference>
<dbReference type="Proteomes" id="UP001464891">
    <property type="component" value="Unassembled WGS sequence"/>
</dbReference>
<feature type="coiled-coil region" evidence="13">
    <location>
        <begin position="101"/>
        <end position="128"/>
    </location>
</feature>
<keyword evidence="9" id="KW-0067">ATP-binding</keyword>
<evidence type="ECO:0000256" key="9">
    <source>
        <dbReference type="ARBA" id="ARBA00022840"/>
    </source>
</evidence>
<keyword evidence="4" id="KW-0597">Phosphoprotein</keyword>
<feature type="domain" description="PAC" evidence="17">
    <location>
        <begin position="201"/>
        <end position="253"/>
    </location>
</feature>
<dbReference type="InterPro" id="IPR038318">
    <property type="entry name" value="KdpD_sf"/>
</dbReference>
<feature type="domain" description="PAS" evidence="16">
    <location>
        <begin position="126"/>
        <end position="198"/>
    </location>
</feature>
<dbReference type="InterPro" id="IPR003661">
    <property type="entry name" value="HisK_dim/P_dom"/>
</dbReference>
<evidence type="ECO:0000256" key="12">
    <source>
        <dbReference type="ARBA" id="ARBA00023136"/>
    </source>
</evidence>
<evidence type="ECO:0000313" key="18">
    <source>
        <dbReference type="EMBL" id="MEP0820514.1"/>
    </source>
</evidence>
<dbReference type="SUPFAM" id="SSF47384">
    <property type="entry name" value="Homodimeric domain of signal transducing histidine kinase"/>
    <property type="match status" value="1"/>
</dbReference>
<name>A0ABV0JFE9_9CYAN</name>
<dbReference type="Pfam" id="PF08447">
    <property type="entry name" value="PAS_3"/>
    <property type="match status" value="1"/>
</dbReference>
<dbReference type="Gene3D" id="2.10.70.100">
    <property type="match status" value="1"/>
</dbReference>
<dbReference type="Gene3D" id="3.30.565.10">
    <property type="entry name" value="Histidine kinase-like ATPase, C-terminal domain"/>
    <property type="match status" value="1"/>
</dbReference>
<evidence type="ECO:0000259" key="15">
    <source>
        <dbReference type="PROSITE" id="PS50109"/>
    </source>
</evidence>
<dbReference type="InterPro" id="IPR052162">
    <property type="entry name" value="Sensor_kinase/Photoreceptor"/>
</dbReference>
<dbReference type="InterPro" id="IPR004358">
    <property type="entry name" value="Sig_transdc_His_kin-like_C"/>
</dbReference>
<evidence type="ECO:0000256" key="10">
    <source>
        <dbReference type="ARBA" id="ARBA00022989"/>
    </source>
</evidence>
<dbReference type="Gene3D" id="3.30.450.20">
    <property type="entry name" value="PAS domain"/>
    <property type="match status" value="5"/>
</dbReference>
<gene>
    <name evidence="18" type="ORF">NC998_25800</name>
</gene>
<dbReference type="Gene3D" id="1.10.287.130">
    <property type="match status" value="1"/>
</dbReference>
<keyword evidence="10 14" id="KW-1133">Transmembrane helix</keyword>
<feature type="coiled-coil region" evidence="13">
    <location>
        <begin position="366"/>
        <end position="404"/>
    </location>
</feature>
<dbReference type="SMART" id="SM00091">
    <property type="entry name" value="PAS"/>
    <property type="match status" value="5"/>
</dbReference>
<dbReference type="InterPro" id="IPR036890">
    <property type="entry name" value="HATPase_C_sf"/>
</dbReference>
<organism evidence="18 19">
    <name type="scientific">Trichocoleus desertorum GB2-A4</name>
    <dbReference type="NCBI Taxonomy" id="2933944"/>
    <lineage>
        <taxon>Bacteria</taxon>
        <taxon>Bacillati</taxon>
        <taxon>Cyanobacteriota</taxon>
        <taxon>Cyanophyceae</taxon>
        <taxon>Leptolyngbyales</taxon>
        <taxon>Trichocoleusaceae</taxon>
        <taxon>Trichocoleus</taxon>
    </lineage>
</organism>
<feature type="transmembrane region" description="Helical" evidence="14">
    <location>
        <begin position="80"/>
        <end position="104"/>
    </location>
</feature>
<dbReference type="InterPro" id="IPR001610">
    <property type="entry name" value="PAC"/>
</dbReference>
<dbReference type="SUPFAM" id="SSF55874">
    <property type="entry name" value="ATPase domain of HSP90 chaperone/DNA topoisomerase II/histidine kinase"/>
    <property type="match status" value="1"/>
</dbReference>
<feature type="domain" description="PAC" evidence="17">
    <location>
        <begin position="610"/>
        <end position="662"/>
    </location>
</feature>
<keyword evidence="11" id="KW-0902">Two-component regulatory system</keyword>
<feature type="domain" description="PAC" evidence="17">
    <location>
        <begin position="327"/>
        <end position="382"/>
    </location>
</feature>
<feature type="domain" description="PAC" evidence="17">
    <location>
        <begin position="733"/>
        <end position="789"/>
    </location>
</feature>
<dbReference type="PRINTS" id="PR00344">
    <property type="entry name" value="BCTRLSENSOR"/>
</dbReference>
<dbReference type="NCBIfam" id="TIGR00229">
    <property type="entry name" value="sensory_box"/>
    <property type="match status" value="4"/>
</dbReference>
<dbReference type="SUPFAM" id="SSF55785">
    <property type="entry name" value="PYP-like sensor domain (PAS domain)"/>
    <property type="match status" value="5"/>
</dbReference>
<evidence type="ECO:0000256" key="11">
    <source>
        <dbReference type="ARBA" id="ARBA00023012"/>
    </source>
</evidence>
<dbReference type="InterPro" id="IPR000014">
    <property type="entry name" value="PAS"/>
</dbReference>
<dbReference type="Pfam" id="PF02518">
    <property type="entry name" value="HATPase_c"/>
    <property type="match status" value="1"/>
</dbReference>
<dbReference type="CDD" id="cd00130">
    <property type="entry name" value="PAS"/>
    <property type="match status" value="2"/>
</dbReference>
<keyword evidence="8" id="KW-0418">Kinase</keyword>
<keyword evidence="19" id="KW-1185">Reference proteome</keyword>
<dbReference type="InterPro" id="IPR000700">
    <property type="entry name" value="PAS-assoc_C"/>
</dbReference>
<evidence type="ECO:0000256" key="8">
    <source>
        <dbReference type="ARBA" id="ARBA00022777"/>
    </source>
</evidence>
<dbReference type="InterPro" id="IPR036097">
    <property type="entry name" value="HisK_dim/P_sf"/>
</dbReference>
<dbReference type="Pfam" id="PF13493">
    <property type="entry name" value="DUF4118"/>
    <property type="match status" value="1"/>
</dbReference>
<evidence type="ECO:0000256" key="4">
    <source>
        <dbReference type="ARBA" id="ARBA00022553"/>
    </source>
</evidence>
<reference evidence="18 19" key="1">
    <citation type="submission" date="2022-04" db="EMBL/GenBank/DDBJ databases">
        <title>Positive selection, recombination, and allopatry shape intraspecific diversity of widespread and dominant cyanobacteria.</title>
        <authorList>
            <person name="Wei J."/>
            <person name="Shu W."/>
            <person name="Hu C."/>
        </authorList>
    </citation>
    <scope>NUCLEOTIDE SEQUENCE [LARGE SCALE GENOMIC DNA]</scope>
    <source>
        <strain evidence="18 19">GB2-A4</strain>
    </source>
</reference>
<keyword evidence="12 14" id="KW-0472">Membrane</keyword>
<dbReference type="Gene3D" id="1.20.120.620">
    <property type="entry name" value="Backbone structure of the membrane domain of e. Coli histidine kinase receptor kdpd"/>
    <property type="match status" value="1"/>
</dbReference>
<feature type="domain" description="PAS" evidence="16">
    <location>
        <begin position="663"/>
        <end position="734"/>
    </location>
</feature>
<keyword evidence="6 14" id="KW-0812">Transmembrane</keyword>
<evidence type="ECO:0000256" key="3">
    <source>
        <dbReference type="ARBA" id="ARBA00012438"/>
    </source>
</evidence>
<dbReference type="InterPro" id="IPR003594">
    <property type="entry name" value="HATPase_dom"/>
</dbReference>
<dbReference type="SMART" id="SM00086">
    <property type="entry name" value="PAC"/>
    <property type="match status" value="4"/>
</dbReference>
<dbReference type="InterPro" id="IPR005467">
    <property type="entry name" value="His_kinase_dom"/>
</dbReference>
<sequence>MRLSKLWRRCQPYGVAIASTLMALLLTLLLEPFLNRTTNAFFFVAVAVTTWRGGLKPGIVTIVLSTLVINYFFIPPRYAFFPVTVSDAFHLVILSLVAFIINFLSDDLRASKRKIEQLNQRLAAESAEQLRVALAAAYMSMWDWNLRTGDLSWSVGHEQLFGFAPGTFNGKYETFEACIYPEDREKLKQAVNRAIQNRTPYQHEFRIVWPDGAVHWMEGRAQIVYDEMAQPVRMSGTVMNIDDRKKSETALERSEQQLRAIFDAEPECVKVITADGILLNMNAAGLFMLEAERLEQVQGQCVCSMVNPSHQQEFLEFTQWVAQGESGILEFEITGLKGTRRWLESHAVPLQTHNEQNEPFTYVLAVTRDVTERKRVEAEVKQLNAELEQRVVERTAELRRSNELLNSFFNAASSAAIGLCIHDRELRFVQINQALADINGYSVEAHLGKTTSELLPELAPIVNPLIQQVLATGQPILNLEIDAAVPSQPEAMRYWLASYFPILGSNGSTQTVGVGVILIEISDRKRAEVALQKSEQKFRAIFEQTFQFIGLLTPDGIFLEINQSPLDFVQTQREAVVRRPLWEFPSLAASAETQAIARTAIAQAAAGNFYRSEVTVPGAGGISATFDFSVKPILDEAGQVTLLIVEGRDISDRKEAEAILEESNQRWQSLLDDVQLVVVGLDRLGNVSYVNPFFLSLTGYDASEVMGQHWFTNFLPASQIQPVNVAFHKVLEQDFHPHYHNPIVLKSGEERMISWSNTILRDADGRIIGTMSIGEDITKRQEVERMKVEFISIVSHELRTPLTAIRGALGLLAAGVYDKKPEKGQRMLQVAAEQSDRLVRLVNDILDLGRLESGKVTLTRKICDAAALIQESVETMRTNAEQNQIALSVNAPLLPVWADSDSIIQTLTNLLSNAIKFSPPHTTIVVSAELTRSEAITGYPQGSVPQSLVLFKVQDQGRGIPADKIEAVFERFQQVDASDSRQKGGTGLGLAICRGIIEQHNGRIWAESVLGQGSTFYLTLPTTPQ</sequence>
<dbReference type="Pfam" id="PF08448">
    <property type="entry name" value="PAS_4"/>
    <property type="match status" value="4"/>
</dbReference>
<protein>
    <recommendedName>
        <fullName evidence="3">histidine kinase</fullName>
        <ecNumber evidence="3">2.7.13.3</ecNumber>
    </recommendedName>
</protein>
<dbReference type="Pfam" id="PF00512">
    <property type="entry name" value="HisKA"/>
    <property type="match status" value="1"/>
</dbReference>
<evidence type="ECO:0000313" key="19">
    <source>
        <dbReference type="Proteomes" id="UP001464891"/>
    </source>
</evidence>
<dbReference type="CDD" id="cd16922">
    <property type="entry name" value="HATPase_EvgS-ArcB-TorS-like"/>
    <property type="match status" value="1"/>
</dbReference>
<comment type="caution">
    <text evidence="18">The sequence shown here is derived from an EMBL/GenBank/DDBJ whole genome shotgun (WGS) entry which is preliminary data.</text>
</comment>
<dbReference type="InterPro" id="IPR025201">
    <property type="entry name" value="KdpD_TM"/>
</dbReference>
<dbReference type="RefSeq" id="WP_190443308.1">
    <property type="nucleotide sequence ID" value="NZ_JAMPKM010000032.1"/>
</dbReference>
<dbReference type="PROSITE" id="PS50112">
    <property type="entry name" value="PAS"/>
    <property type="match status" value="2"/>
</dbReference>
<comment type="subcellular location">
    <subcellularLocation>
        <location evidence="2">Membrane</location>
        <topology evidence="2">Multi-pass membrane protein</topology>
    </subcellularLocation>
</comment>
<dbReference type="PROSITE" id="PS50109">
    <property type="entry name" value="HIS_KIN"/>
    <property type="match status" value="1"/>
</dbReference>